<dbReference type="InterPro" id="IPR000086">
    <property type="entry name" value="NUDIX_hydrolase_dom"/>
</dbReference>
<dbReference type="FunFam" id="3.90.79.10:FF:000015">
    <property type="entry name" value="Nudix hydrolase 8"/>
    <property type="match status" value="1"/>
</dbReference>
<dbReference type="InterPro" id="IPR020476">
    <property type="entry name" value="Nudix_hydrolase"/>
</dbReference>
<dbReference type="PRINTS" id="PR00502">
    <property type="entry name" value="NUDIXFAMILY"/>
</dbReference>
<dbReference type="InterPro" id="IPR003293">
    <property type="entry name" value="Nudix_hydrolase6-like"/>
</dbReference>
<dbReference type="GO" id="GO:0047631">
    <property type="term" value="F:ADP-ribose diphosphatase activity"/>
    <property type="evidence" value="ECO:0000318"/>
    <property type="project" value="GO_Central"/>
</dbReference>
<accession>A0A7M7HKQ7</accession>
<dbReference type="InParanoid" id="A0A7M7HKQ7"/>
<dbReference type="PROSITE" id="PS00893">
    <property type="entry name" value="NUDIX_BOX"/>
    <property type="match status" value="1"/>
</dbReference>
<dbReference type="InterPro" id="IPR020084">
    <property type="entry name" value="NUDIX_hydrolase_CS"/>
</dbReference>
<dbReference type="Gene3D" id="3.90.79.10">
    <property type="entry name" value="Nucleoside Triphosphate Pyrophosphohydrolase"/>
    <property type="match status" value="1"/>
</dbReference>
<evidence type="ECO:0000256" key="2">
    <source>
        <dbReference type="ARBA" id="ARBA00022723"/>
    </source>
</evidence>
<evidence type="ECO:0000313" key="6">
    <source>
        <dbReference type="EnsemblMetazoa" id="XP_011662479"/>
    </source>
</evidence>
<keyword evidence="3 4" id="KW-0378">Hydrolase</keyword>
<dbReference type="PANTHER" id="PTHR13994:SF13">
    <property type="entry name" value="FI03680P"/>
    <property type="match status" value="1"/>
</dbReference>
<dbReference type="Pfam" id="PF18290">
    <property type="entry name" value="Nudix_hydro"/>
    <property type="match status" value="1"/>
</dbReference>
<dbReference type="PROSITE" id="PS51462">
    <property type="entry name" value="NUDIX"/>
    <property type="match status" value="1"/>
</dbReference>
<reference evidence="6" key="2">
    <citation type="submission" date="2021-01" db="UniProtKB">
        <authorList>
            <consortium name="EnsemblMetazoa"/>
        </authorList>
    </citation>
    <scope>IDENTIFICATION</scope>
</reference>
<dbReference type="GeneID" id="100893775"/>
<dbReference type="PANTHER" id="PTHR13994">
    <property type="entry name" value="NUDIX HYDROLASE RELATED"/>
    <property type="match status" value="1"/>
</dbReference>
<dbReference type="PRINTS" id="PR01356">
    <property type="entry name" value="GFGPROTEIN"/>
</dbReference>
<dbReference type="EnsemblMetazoa" id="XM_011664177">
    <property type="protein sequence ID" value="XP_011662479"/>
    <property type="gene ID" value="LOC100893775"/>
</dbReference>
<keyword evidence="7" id="KW-1185">Reference proteome</keyword>
<dbReference type="AlphaFoldDB" id="A0A7M7HKQ7"/>
<dbReference type="Gene3D" id="3.40.630.30">
    <property type="match status" value="1"/>
</dbReference>
<dbReference type="InterPro" id="IPR040618">
    <property type="entry name" value="Pre-Nudix"/>
</dbReference>
<dbReference type="OMA" id="FRHTHNM"/>
<dbReference type="GO" id="GO:0051287">
    <property type="term" value="F:NAD binding"/>
    <property type="evidence" value="ECO:0000318"/>
    <property type="project" value="GO_Central"/>
</dbReference>
<comment type="similarity">
    <text evidence="1 4">Belongs to the Nudix hydrolase family.</text>
</comment>
<name>A0A7M7HKQ7_STRPU</name>
<proteinExistence type="inferred from homology"/>
<dbReference type="Proteomes" id="UP000007110">
    <property type="component" value="Unassembled WGS sequence"/>
</dbReference>
<dbReference type="OrthoDB" id="447842at2759"/>
<dbReference type="CDD" id="cd04670">
    <property type="entry name" value="NUDIX_ASFGF2_Nudt6"/>
    <property type="match status" value="1"/>
</dbReference>
<evidence type="ECO:0000313" key="7">
    <source>
        <dbReference type="Proteomes" id="UP000007110"/>
    </source>
</evidence>
<dbReference type="KEGG" id="spu:100893775"/>
<evidence type="ECO:0000256" key="3">
    <source>
        <dbReference type="ARBA" id="ARBA00022801"/>
    </source>
</evidence>
<reference evidence="7" key="1">
    <citation type="submission" date="2015-02" db="EMBL/GenBank/DDBJ databases">
        <title>Genome sequencing for Strongylocentrotus purpuratus.</title>
        <authorList>
            <person name="Murali S."/>
            <person name="Liu Y."/>
            <person name="Vee V."/>
            <person name="English A."/>
            <person name="Wang M."/>
            <person name="Skinner E."/>
            <person name="Han Y."/>
            <person name="Muzny D.M."/>
            <person name="Worley K.C."/>
            <person name="Gibbs R.A."/>
        </authorList>
    </citation>
    <scope>NUCLEOTIDE SEQUENCE</scope>
</reference>
<organism evidence="6 7">
    <name type="scientific">Strongylocentrotus purpuratus</name>
    <name type="common">Purple sea urchin</name>
    <dbReference type="NCBI Taxonomy" id="7668"/>
    <lineage>
        <taxon>Eukaryota</taxon>
        <taxon>Metazoa</taxon>
        <taxon>Echinodermata</taxon>
        <taxon>Eleutherozoa</taxon>
        <taxon>Echinozoa</taxon>
        <taxon>Echinoidea</taxon>
        <taxon>Euechinoidea</taxon>
        <taxon>Echinacea</taxon>
        <taxon>Camarodonta</taxon>
        <taxon>Echinidea</taxon>
        <taxon>Strongylocentrotidae</taxon>
        <taxon>Strongylocentrotus</taxon>
    </lineage>
</organism>
<dbReference type="GO" id="GO:0046872">
    <property type="term" value="F:metal ion binding"/>
    <property type="evidence" value="ECO:0007669"/>
    <property type="project" value="UniProtKB-KW"/>
</dbReference>
<evidence type="ECO:0000256" key="1">
    <source>
        <dbReference type="ARBA" id="ARBA00005582"/>
    </source>
</evidence>
<keyword evidence="2" id="KW-0479">Metal-binding</keyword>
<feature type="domain" description="Nudix hydrolase" evidence="5">
    <location>
        <begin position="105"/>
        <end position="234"/>
    </location>
</feature>
<dbReference type="Pfam" id="PF00293">
    <property type="entry name" value="NUDIX"/>
    <property type="match status" value="1"/>
</dbReference>
<evidence type="ECO:0000259" key="5">
    <source>
        <dbReference type="PROSITE" id="PS51462"/>
    </source>
</evidence>
<evidence type="ECO:0000256" key="4">
    <source>
        <dbReference type="RuleBase" id="RU003476"/>
    </source>
</evidence>
<protein>
    <recommendedName>
        <fullName evidence="5">Nudix hydrolase domain-containing protein</fullName>
    </recommendedName>
</protein>
<dbReference type="InterPro" id="IPR015797">
    <property type="entry name" value="NUDIX_hydrolase-like_dom_sf"/>
</dbReference>
<dbReference type="SUPFAM" id="SSF55811">
    <property type="entry name" value="Nudix"/>
    <property type="match status" value="1"/>
</dbReference>
<dbReference type="GO" id="GO:0035529">
    <property type="term" value="F:NADH pyrophosphatase activity"/>
    <property type="evidence" value="ECO:0000318"/>
    <property type="project" value="GO_Central"/>
</dbReference>
<dbReference type="FunFam" id="3.40.630.30:FF:000016">
    <property type="entry name" value="nudix hydrolase 2"/>
    <property type="match status" value="1"/>
</dbReference>
<sequence length="291" mass="32930">MEELEENGPKIFTGCTDVFCGITVATDKQNWSTLDEFKMMLRDSLDHWKKTSIRGIWIKVPLHQADLVGIIAKLGFVFHHAQPNYVMMTRWLPEDEPNMIPGFATHYIGVGGFVLNEKNELLVIQELYAGKGRWKLPGGAVDPKEDLPDAVCREVLEETGISAKFKSIGCFRHLHKFRFGRSDIYFVCHLQPLTSEINMDPREIAACRWMPIEEYLVHPDVHEANRYFARQCLAVISKDSKVNLRPEESNNSLVYSILPKSVATSLETSSSGVADGENLSDDLEKMALKNS</sequence>
<dbReference type="RefSeq" id="XP_011662479.2">
    <property type="nucleotide sequence ID" value="XM_011664177.2"/>
</dbReference>